<evidence type="ECO:0000256" key="1">
    <source>
        <dbReference type="ARBA" id="ARBA00004442"/>
    </source>
</evidence>
<dbReference type="RefSeq" id="WP_245756736.1">
    <property type="nucleotide sequence ID" value="NZ_FOLE01000009.1"/>
</dbReference>
<accession>A0A1I1LPU7</accession>
<comment type="subcellular location">
    <subcellularLocation>
        <location evidence="1">Cell outer membrane</location>
    </subcellularLocation>
</comment>
<dbReference type="SUPFAM" id="SSF56935">
    <property type="entry name" value="Porins"/>
    <property type="match status" value="1"/>
</dbReference>
<evidence type="ECO:0000313" key="5">
    <source>
        <dbReference type="EMBL" id="SFC75134.1"/>
    </source>
</evidence>
<keyword evidence="4" id="KW-0732">Signal</keyword>
<evidence type="ECO:0000313" key="6">
    <source>
        <dbReference type="Proteomes" id="UP000199514"/>
    </source>
</evidence>
<dbReference type="Gene3D" id="2.60.40.1120">
    <property type="entry name" value="Carboxypeptidase-like, regulatory domain"/>
    <property type="match status" value="1"/>
</dbReference>
<evidence type="ECO:0000256" key="4">
    <source>
        <dbReference type="SAM" id="SignalP"/>
    </source>
</evidence>
<dbReference type="Pfam" id="PF13715">
    <property type="entry name" value="CarbopepD_reg_2"/>
    <property type="match status" value="1"/>
</dbReference>
<proteinExistence type="predicted"/>
<gene>
    <name evidence="5" type="ORF">SAMN05421780_10978</name>
</gene>
<dbReference type="InterPro" id="IPR036942">
    <property type="entry name" value="Beta-barrel_TonB_sf"/>
</dbReference>
<dbReference type="SUPFAM" id="SSF49464">
    <property type="entry name" value="Carboxypeptidase regulatory domain-like"/>
    <property type="match status" value="1"/>
</dbReference>
<reference evidence="5 6" key="1">
    <citation type="submission" date="2016-10" db="EMBL/GenBank/DDBJ databases">
        <authorList>
            <person name="de Groot N.N."/>
        </authorList>
    </citation>
    <scope>NUCLEOTIDE SEQUENCE [LARGE SCALE GENOMIC DNA]</scope>
    <source>
        <strain evidence="5 6">DSM 6793</strain>
    </source>
</reference>
<evidence type="ECO:0000256" key="3">
    <source>
        <dbReference type="ARBA" id="ARBA00023237"/>
    </source>
</evidence>
<dbReference type="InterPro" id="IPR008969">
    <property type="entry name" value="CarboxyPept-like_regulatory"/>
</dbReference>
<dbReference type="InterPro" id="IPR037066">
    <property type="entry name" value="Plug_dom_sf"/>
</dbReference>
<keyword evidence="3" id="KW-0998">Cell outer membrane</keyword>
<keyword evidence="5" id="KW-0675">Receptor</keyword>
<name>A0A1I1LPU7_9BACT</name>
<dbReference type="EMBL" id="FOLE01000009">
    <property type="protein sequence ID" value="SFC75134.1"/>
    <property type="molecule type" value="Genomic_DNA"/>
</dbReference>
<organism evidence="5 6">
    <name type="scientific">Flexibacter flexilis DSM 6793</name>
    <dbReference type="NCBI Taxonomy" id="927664"/>
    <lineage>
        <taxon>Bacteria</taxon>
        <taxon>Pseudomonadati</taxon>
        <taxon>Bacteroidota</taxon>
        <taxon>Cytophagia</taxon>
        <taxon>Cytophagales</taxon>
        <taxon>Flexibacteraceae</taxon>
        <taxon>Flexibacter</taxon>
    </lineage>
</organism>
<dbReference type="Gene3D" id="2.40.170.20">
    <property type="entry name" value="TonB-dependent receptor, beta-barrel domain"/>
    <property type="match status" value="1"/>
</dbReference>
<feature type="chain" id="PRO_5011498209" evidence="4">
    <location>
        <begin position="26"/>
        <end position="801"/>
    </location>
</feature>
<dbReference type="AlphaFoldDB" id="A0A1I1LPU7"/>
<keyword evidence="2" id="KW-0472">Membrane</keyword>
<sequence length="801" mass="88737">MKQLFRTNSLLTFLMALLWTATAQAQNTQTVRGKLTDAASKAPIIGASVVVVDSNPLKGAASDIDGYFKITEVPVGRVTLKITSVGYEDALLKDIVVNSGKEVVLDLALTESFRNLDEVVVTYDRAKDDRVSNNEMATVSTRAFNPSETTKYAGSFGDPSRMAANFAGVSGANDARNDIVVRGNSPASLLWRIDGVNIPNPNHFGSLGTTGGPVSMINANLLAKSDFMTGAFPAEYANALGSVFDLRLRNGNDEKHEFLGQVAFNGFELGAEGPFSKKSKASFLVNYRYSVFALMNSIGFKIAGTPYYQDFTAKINVPVGKRGNFSTWFIGGKSHITFLGKDVAADADAYGSENLNSRPKFNSYMGAATYEHRLSDKTVGKFTLSTSRSYQDYSSDTVVYNGTGNDKQVVYESLNQKALFKNEKYSANLSLSHKFNSRHRISGGVITDLMLFDFTNTMYPTVAKPYESQILNVNGNTTLTQAYGQWKYRATEKLTFNSGLTYLYHALSSKSALEPRVGASYLLNSVSTLNFAYGLHSNLQPAWMYFIQTRQADGSYLQTNKNLGFTKSHHFVAGYERNLTENLRLKLETYYQYVFDAPIENDTATYFSGLTQGADFAPTVIGNLVNKGKGQNYGVELTLEKLLSNNYFFLLTTSLFNSTYKGSDNVERSTPFNSKYVINVLAGKDFLLGSKKNVFTISWKLTTAGGRYIRPVNKAASDLAGTTVYDDANAYSKQQAAYFRTDLKFSYKINSKHFTQEFALDLQNVTNHQNIYQQAYNPRTKRVGTAYQQGFLPIPFYRITF</sequence>
<protein>
    <submittedName>
        <fullName evidence="5">Outer membrane receptor proteins, mostly Fe transport</fullName>
    </submittedName>
</protein>
<keyword evidence="6" id="KW-1185">Reference proteome</keyword>
<dbReference type="STRING" id="927664.SAMN05421780_10978"/>
<evidence type="ECO:0000256" key="2">
    <source>
        <dbReference type="ARBA" id="ARBA00023136"/>
    </source>
</evidence>
<dbReference type="Proteomes" id="UP000199514">
    <property type="component" value="Unassembled WGS sequence"/>
</dbReference>
<feature type="signal peptide" evidence="4">
    <location>
        <begin position="1"/>
        <end position="25"/>
    </location>
</feature>
<dbReference type="Gene3D" id="2.170.130.10">
    <property type="entry name" value="TonB-dependent receptor, plug domain"/>
    <property type="match status" value="1"/>
</dbReference>
<dbReference type="GO" id="GO:0009279">
    <property type="term" value="C:cell outer membrane"/>
    <property type="evidence" value="ECO:0007669"/>
    <property type="project" value="UniProtKB-SubCell"/>
</dbReference>